<feature type="region of interest" description="Disordered" evidence="1">
    <location>
        <begin position="1"/>
        <end position="23"/>
    </location>
</feature>
<reference evidence="2" key="1">
    <citation type="submission" date="2023-06" db="EMBL/GenBank/DDBJ databases">
        <title>Egi l300058.</title>
        <authorList>
            <person name="Gao L."/>
            <person name="Fang B.-Z."/>
            <person name="Li W.-J."/>
        </authorList>
    </citation>
    <scope>NUCLEOTIDE SEQUENCE</scope>
    <source>
        <strain evidence="2">EGI L300058</strain>
    </source>
</reference>
<gene>
    <name evidence="2" type="ORF">QQX02_00695</name>
</gene>
<sequence>MTARSDHDSVGERETAPPPHAVPVCPVSLRMNEMAAMLNAELADHLLYDGFEIQRFDDAEHGTGMMAFLSRRADRTVDCYVEPGLRLDRRMYGIGGGLRSWNETVFDAASLDVAEDGVAVHVAFTDVDGHPIDIAIDDRDGTPRRRGALLAPVGAGIDRPVSLMLVWMPQFDLVRDVRDREPMIRIDGEVAAVGRLPGAGVHHRHLIKYAAGLRIVEFNRDLDAPATAGGPGSVELTQDGRAVSAVSATSGGSVAQVAFTPAFPDLRRVDAGDERAGEWRIGVDGRTLTGGTWTVAGAADRAEVHLIVTRRWRPRGLPWLMRVVTTVIPVFRRWPTSYAWRATMPSVDGAMRSRWERTRTEDGAQYRQATGS</sequence>
<proteinExistence type="predicted"/>
<protein>
    <submittedName>
        <fullName evidence="2">Uncharacterized protein</fullName>
    </submittedName>
</protein>
<keyword evidence="3" id="KW-1185">Reference proteome</keyword>
<evidence type="ECO:0000256" key="1">
    <source>
        <dbReference type="SAM" id="MobiDB-lite"/>
    </source>
</evidence>
<evidence type="ECO:0000313" key="2">
    <source>
        <dbReference type="EMBL" id="MDN4479439.1"/>
    </source>
</evidence>
<dbReference type="Proteomes" id="UP001172708">
    <property type="component" value="Unassembled WGS sequence"/>
</dbReference>
<organism evidence="2 3">
    <name type="scientific">Demequina muriae</name>
    <dbReference type="NCBI Taxonomy" id="3051664"/>
    <lineage>
        <taxon>Bacteria</taxon>
        <taxon>Bacillati</taxon>
        <taxon>Actinomycetota</taxon>
        <taxon>Actinomycetes</taxon>
        <taxon>Micrococcales</taxon>
        <taxon>Demequinaceae</taxon>
        <taxon>Demequina</taxon>
    </lineage>
</organism>
<feature type="compositionally biased region" description="Basic and acidic residues" evidence="1">
    <location>
        <begin position="1"/>
        <end position="15"/>
    </location>
</feature>
<dbReference type="EMBL" id="JAUHQA010000001">
    <property type="protein sequence ID" value="MDN4479439.1"/>
    <property type="molecule type" value="Genomic_DNA"/>
</dbReference>
<comment type="caution">
    <text evidence="2">The sequence shown here is derived from an EMBL/GenBank/DDBJ whole genome shotgun (WGS) entry which is preliminary data.</text>
</comment>
<evidence type="ECO:0000313" key="3">
    <source>
        <dbReference type="Proteomes" id="UP001172708"/>
    </source>
</evidence>
<dbReference type="RefSeq" id="WP_301140577.1">
    <property type="nucleotide sequence ID" value="NZ_JAUHQA010000001.1"/>
</dbReference>
<name>A0ABT8GDL6_9MICO</name>
<accession>A0ABT8GDL6</accession>